<feature type="domain" description="CBS" evidence="1">
    <location>
        <begin position="10"/>
        <end position="58"/>
    </location>
</feature>
<evidence type="ECO:0000259" key="1">
    <source>
        <dbReference type="Pfam" id="PF00571"/>
    </source>
</evidence>
<evidence type="ECO:0000313" key="3">
    <source>
        <dbReference type="Proteomes" id="UP000189810"/>
    </source>
</evidence>
<dbReference type="InterPro" id="IPR029151">
    <property type="entry name" value="Sensor-like_sf"/>
</dbReference>
<evidence type="ECO:0000313" key="2">
    <source>
        <dbReference type="EMBL" id="SHK49513.1"/>
    </source>
</evidence>
<sequence length="422" mass="48668">MKELWLSEIATGVPTVEGSMTLGDVQKVFEEYGIFDNLVVLRSGLPVGIIYRNEVRRATCCKKDLKVEDLVHTLPKLKDVRVAVDEIYKLMELFGPSAAPILVVNREGKYMGVLYPQVILHFLSMYKEASIPVFRRISTVLGKPYYLHVFFLEGIKAFQEAVGSSKAQLLLKAFQELVKDYLEGDLFLSSEEREIYLLSKEKALDSRIKELMQEFHKEFSLLYAGADPVYVHGYSVNLSKVPSMEDLYKLDAELKNRLSKVKDVSFFINHDLIPSVVVCEYRAREALPIIREKLKRDVNTIVAQLQKTDRELWEYVLYDFFKQFPYFELFYVINEKGIQISNNIVNPKIKYPIKTGKKGADRSQKDYFIAAVKEGFYITNVYISQATDDFCITVSEKFTYGGKTYVLACDINYREIHRLLKG</sequence>
<gene>
    <name evidence="2" type="ORF">SAMN05444391_1211</name>
</gene>
<reference evidence="2 3" key="1">
    <citation type="submission" date="2016-11" db="EMBL/GenBank/DDBJ databases">
        <authorList>
            <person name="Jaros S."/>
            <person name="Januszkiewicz K."/>
            <person name="Wedrychowicz H."/>
        </authorList>
    </citation>
    <scope>NUCLEOTIDE SEQUENCE [LARGE SCALE GENOMIC DNA]</scope>
    <source>
        <strain evidence="2 3">DSM 19557</strain>
    </source>
</reference>
<dbReference type="SUPFAM" id="SSF103190">
    <property type="entry name" value="Sensory domain-like"/>
    <property type="match status" value="1"/>
</dbReference>
<dbReference type="InterPro" id="IPR000644">
    <property type="entry name" value="CBS_dom"/>
</dbReference>
<protein>
    <submittedName>
        <fullName evidence="2">CBS domain-containing protein</fullName>
    </submittedName>
</protein>
<dbReference type="Gene3D" id="3.30.450.20">
    <property type="entry name" value="PAS domain"/>
    <property type="match status" value="1"/>
</dbReference>
<keyword evidence="3" id="KW-1185">Reference proteome</keyword>
<organism evidence="2 3">
    <name type="scientific">Thermocrinis minervae</name>
    <dbReference type="NCBI Taxonomy" id="381751"/>
    <lineage>
        <taxon>Bacteria</taxon>
        <taxon>Pseudomonadati</taxon>
        <taxon>Aquificota</taxon>
        <taxon>Aquificia</taxon>
        <taxon>Aquificales</taxon>
        <taxon>Aquificaceae</taxon>
        <taxon>Thermocrinis</taxon>
    </lineage>
</organism>
<dbReference type="OrthoDB" id="9813903at2"/>
<proteinExistence type="predicted"/>
<accession>A0A1M6SXU3</accession>
<dbReference type="EMBL" id="LT670846">
    <property type="protein sequence ID" value="SHK49513.1"/>
    <property type="molecule type" value="Genomic_DNA"/>
</dbReference>
<dbReference type="InterPro" id="IPR046342">
    <property type="entry name" value="CBS_dom_sf"/>
</dbReference>
<dbReference type="AlphaFoldDB" id="A0A1M6SXU3"/>
<dbReference type="Pfam" id="PF00571">
    <property type="entry name" value="CBS"/>
    <property type="match status" value="1"/>
</dbReference>
<name>A0A1M6SXU3_9AQUI</name>
<dbReference type="Gene3D" id="3.10.580.10">
    <property type="entry name" value="CBS-domain"/>
    <property type="match status" value="1"/>
</dbReference>
<dbReference type="Proteomes" id="UP000189810">
    <property type="component" value="Chromosome I"/>
</dbReference>
<dbReference type="SUPFAM" id="SSF54631">
    <property type="entry name" value="CBS-domain pair"/>
    <property type="match status" value="1"/>
</dbReference>
<dbReference type="STRING" id="381751.SAMN05444391_1211"/>
<dbReference type="CDD" id="cd18773">
    <property type="entry name" value="PDC1_HK_sensor"/>
    <property type="match status" value="1"/>
</dbReference>
<dbReference type="RefSeq" id="WP_079654315.1">
    <property type="nucleotide sequence ID" value="NZ_LT670846.1"/>
</dbReference>